<dbReference type="EMBL" id="CAKOAT010508488">
    <property type="protein sequence ID" value="CAH8381497.1"/>
    <property type="molecule type" value="Genomic_DNA"/>
</dbReference>
<reference evidence="2 3" key="1">
    <citation type="submission" date="2022-03" db="EMBL/GenBank/DDBJ databases">
        <authorList>
            <person name="Macdonald S."/>
            <person name="Ahmed S."/>
            <person name="Newling K."/>
        </authorList>
    </citation>
    <scope>NUCLEOTIDE SEQUENCE [LARGE SCALE GENOMIC DNA]</scope>
</reference>
<organism evidence="2 3">
    <name type="scientific">Eruca vesicaria subsp. sativa</name>
    <name type="common">Garden rocket</name>
    <name type="synonym">Eruca sativa</name>
    <dbReference type="NCBI Taxonomy" id="29727"/>
    <lineage>
        <taxon>Eukaryota</taxon>
        <taxon>Viridiplantae</taxon>
        <taxon>Streptophyta</taxon>
        <taxon>Embryophyta</taxon>
        <taxon>Tracheophyta</taxon>
        <taxon>Spermatophyta</taxon>
        <taxon>Magnoliopsida</taxon>
        <taxon>eudicotyledons</taxon>
        <taxon>Gunneridae</taxon>
        <taxon>Pentapetalae</taxon>
        <taxon>rosids</taxon>
        <taxon>malvids</taxon>
        <taxon>Brassicales</taxon>
        <taxon>Brassicaceae</taxon>
        <taxon>Brassiceae</taxon>
        <taxon>Eruca</taxon>
    </lineage>
</organism>
<dbReference type="AlphaFoldDB" id="A0ABC8LDI9"/>
<feature type="domain" description="F-box associated beta-propeller type 3" evidence="1">
    <location>
        <begin position="41"/>
        <end position="223"/>
    </location>
</feature>
<evidence type="ECO:0000313" key="3">
    <source>
        <dbReference type="Proteomes" id="UP001642260"/>
    </source>
</evidence>
<evidence type="ECO:0000259" key="1">
    <source>
        <dbReference type="Pfam" id="PF08268"/>
    </source>
</evidence>
<comment type="caution">
    <text evidence="2">The sequence shown here is derived from an EMBL/GenBank/DDBJ whole genome shotgun (WGS) entry which is preliminary data.</text>
</comment>
<accession>A0ABC8LDI9</accession>
<sequence>MKDSTATSSSNVKLQQYITLALDDPLPCLRSIHGGDPYATTWVKKFRVLTLGIDNSWKVIENNVIPHAPFGHALCMSGVLYYQAYTGKKMKDLAIMSFDVRSEKLYPIKGPSTLLCHTSSNLLSYEGKLAVVFYEKNVVRLCVLEDSAKEEWLTKTFGLSIEVSPINWLKNRDKRLATETDTGEIILAPRIMHESRADLVYYDMKTRSEKTVYIRGNGTRGNTGSLKLYHVAFRVQSVSSNLVENLMFL</sequence>
<protein>
    <recommendedName>
        <fullName evidence="1">F-box associated beta-propeller type 3 domain-containing protein</fullName>
    </recommendedName>
</protein>
<dbReference type="InterPro" id="IPR013187">
    <property type="entry name" value="F-box-assoc_dom_typ3"/>
</dbReference>
<dbReference type="InterPro" id="IPR017451">
    <property type="entry name" value="F-box-assoc_interact_dom"/>
</dbReference>
<dbReference type="Proteomes" id="UP001642260">
    <property type="component" value="Unassembled WGS sequence"/>
</dbReference>
<evidence type="ECO:0000313" key="2">
    <source>
        <dbReference type="EMBL" id="CAH8381497.1"/>
    </source>
</evidence>
<dbReference type="PANTHER" id="PTHR31111:SF132">
    <property type="entry name" value="F-BOX ASSOCIATED UBIQUITINATION EFFECTOR FAMILY PROTEIN-RELATED"/>
    <property type="match status" value="1"/>
</dbReference>
<gene>
    <name evidence="2" type="ORF">ERUC_LOCUS33980</name>
</gene>
<proteinExistence type="predicted"/>
<dbReference type="Pfam" id="PF08268">
    <property type="entry name" value="FBA_3"/>
    <property type="match status" value="1"/>
</dbReference>
<dbReference type="NCBIfam" id="TIGR01640">
    <property type="entry name" value="F_box_assoc_1"/>
    <property type="match status" value="1"/>
</dbReference>
<keyword evidence="3" id="KW-1185">Reference proteome</keyword>
<name>A0ABC8LDI9_ERUVS</name>
<dbReference type="PANTHER" id="PTHR31111">
    <property type="entry name" value="BNAA05G37150D PROTEIN-RELATED"/>
    <property type="match status" value="1"/>
</dbReference>